<protein>
    <recommendedName>
        <fullName evidence="2">ribonucleoside-diphosphate reductase</fullName>
        <ecNumber evidence="2">1.17.4.1</ecNumber>
    </recommendedName>
</protein>
<dbReference type="NCBIfam" id="TIGR03905">
    <property type="entry name" value="TIGR03905_4_Cys"/>
    <property type="match status" value="1"/>
</dbReference>
<dbReference type="GO" id="GO:0071897">
    <property type="term" value="P:DNA biosynthetic process"/>
    <property type="evidence" value="ECO:0007669"/>
    <property type="project" value="UniProtKB-KW"/>
</dbReference>
<evidence type="ECO:0000259" key="6">
    <source>
        <dbReference type="Pfam" id="PF12637"/>
    </source>
</evidence>
<reference evidence="7 8" key="1">
    <citation type="submission" date="2016-06" db="EMBL/GenBank/DDBJ databases">
        <title>Genome sequence of Clostridium acetireducens DSM 10703.</title>
        <authorList>
            <person name="Poehlein A."/>
            <person name="Fluechter S."/>
            <person name="Duerre P."/>
            <person name="Daniel R."/>
        </authorList>
    </citation>
    <scope>NUCLEOTIDE SEQUENCE [LARGE SCALE GENOMIC DNA]</scope>
    <source>
        <strain evidence="7 8">DSM 10703</strain>
    </source>
</reference>
<dbReference type="PATRIC" id="fig|1121290.3.peg.1244"/>
<dbReference type="EC" id="1.17.4.1" evidence="2"/>
<evidence type="ECO:0000256" key="3">
    <source>
        <dbReference type="ARBA" id="ARBA00022634"/>
    </source>
</evidence>
<dbReference type="GO" id="GO:0004748">
    <property type="term" value="F:ribonucleoside-diphosphate reductase activity, thioredoxin disulfide as acceptor"/>
    <property type="evidence" value="ECO:0007669"/>
    <property type="project" value="UniProtKB-EC"/>
</dbReference>
<comment type="caution">
    <text evidence="7">The sequence shown here is derived from an EMBL/GenBank/DDBJ whole genome shotgun (WGS) entry which is preliminary data.</text>
</comment>
<gene>
    <name evidence="7" type="ORF">CLOACE_12600</name>
</gene>
<keyword evidence="8" id="KW-1185">Reference proteome</keyword>
<evidence type="ECO:0000256" key="5">
    <source>
        <dbReference type="ARBA" id="ARBA00047754"/>
    </source>
</evidence>
<dbReference type="AlphaFoldDB" id="A0A1E8EYR3"/>
<comment type="catalytic activity">
    <reaction evidence="5">
        <text>a 2'-deoxyribonucleoside 5'-diphosphate + [thioredoxin]-disulfide + H2O = a ribonucleoside 5'-diphosphate + [thioredoxin]-dithiol</text>
        <dbReference type="Rhea" id="RHEA:23252"/>
        <dbReference type="Rhea" id="RHEA-COMP:10698"/>
        <dbReference type="Rhea" id="RHEA-COMP:10700"/>
        <dbReference type="ChEBI" id="CHEBI:15377"/>
        <dbReference type="ChEBI" id="CHEBI:29950"/>
        <dbReference type="ChEBI" id="CHEBI:50058"/>
        <dbReference type="ChEBI" id="CHEBI:57930"/>
        <dbReference type="ChEBI" id="CHEBI:73316"/>
        <dbReference type="EC" id="1.17.4.1"/>
    </reaction>
</comment>
<dbReference type="Pfam" id="PF12637">
    <property type="entry name" value="TSCPD"/>
    <property type="match status" value="1"/>
</dbReference>
<dbReference type="GO" id="GO:0000166">
    <property type="term" value="F:nucleotide binding"/>
    <property type="evidence" value="ECO:0007669"/>
    <property type="project" value="UniProtKB-KW"/>
</dbReference>
<dbReference type="EMBL" id="LZFO01000015">
    <property type="protein sequence ID" value="OFI06117.1"/>
    <property type="molecule type" value="Genomic_DNA"/>
</dbReference>
<sequence length="85" mass="9393">MYTYIPKGVCSKKIDFDIKDNKITNVNFTGGCSGNLQGISHLVEGLPVEETINRLKGIRCGFKITSCPDQFAKALEELVLKKTDV</sequence>
<accession>A0A1E8EYR3</accession>
<dbReference type="OrthoDB" id="9801525at2"/>
<dbReference type="InterPro" id="IPR024434">
    <property type="entry name" value="TSCPD_dom"/>
</dbReference>
<keyword evidence="3" id="KW-0237">DNA synthesis</keyword>
<evidence type="ECO:0000313" key="8">
    <source>
        <dbReference type="Proteomes" id="UP000175744"/>
    </source>
</evidence>
<feature type="domain" description="TSCPD" evidence="6">
    <location>
        <begin position="4"/>
        <end position="78"/>
    </location>
</feature>
<dbReference type="Proteomes" id="UP000175744">
    <property type="component" value="Unassembled WGS sequence"/>
</dbReference>
<dbReference type="RefSeq" id="WP_070110257.1">
    <property type="nucleotide sequence ID" value="NZ_LZFO01000015.1"/>
</dbReference>
<comment type="similarity">
    <text evidence="1">Belongs to the ribonucleoside diphosphate reductase class-2 family.</text>
</comment>
<evidence type="ECO:0000313" key="7">
    <source>
        <dbReference type="EMBL" id="OFI06117.1"/>
    </source>
</evidence>
<name>A0A1E8EYR3_9CLOT</name>
<evidence type="ECO:0000256" key="1">
    <source>
        <dbReference type="ARBA" id="ARBA00007405"/>
    </source>
</evidence>
<keyword evidence="4" id="KW-0547">Nucleotide-binding</keyword>
<organism evidence="7 8">
    <name type="scientific">Clostridium acetireducens DSM 10703</name>
    <dbReference type="NCBI Taxonomy" id="1121290"/>
    <lineage>
        <taxon>Bacteria</taxon>
        <taxon>Bacillati</taxon>
        <taxon>Bacillota</taxon>
        <taxon>Clostridia</taxon>
        <taxon>Eubacteriales</taxon>
        <taxon>Clostridiaceae</taxon>
        <taxon>Clostridium</taxon>
    </lineage>
</organism>
<evidence type="ECO:0000256" key="4">
    <source>
        <dbReference type="ARBA" id="ARBA00022741"/>
    </source>
</evidence>
<dbReference type="InterPro" id="IPR023806">
    <property type="entry name" value="CHP03905"/>
</dbReference>
<evidence type="ECO:0000256" key="2">
    <source>
        <dbReference type="ARBA" id="ARBA00012274"/>
    </source>
</evidence>
<proteinExistence type="inferred from homology"/>